<sequence>MVGITSGGGYKWERLWYCSLITLIMGVIKGRPGMVGGFILVAKQRADSLVTAAHIKEVVFNVGLNGFCNCRTGWAIKPEAGMLGRASQSKSNHFGDNLSIQGDQRDYPRGISACIVVAVACCDLVFRIAHRVVLS</sequence>
<dbReference type="Proteomes" id="UP001420932">
    <property type="component" value="Unassembled WGS sequence"/>
</dbReference>
<reference evidence="1 2" key="1">
    <citation type="submission" date="2024-01" db="EMBL/GenBank/DDBJ databases">
        <title>Genome assemblies of Stephania.</title>
        <authorList>
            <person name="Yang L."/>
        </authorList>
    </citation>
    <scope>NUCLEOTIDE SEQUENCE [LARGE SCALE GENOMIC DNA]</scope>
    <source>
        <strain evidence="1">YNDBR</strain>
        <tissue evidence="1">Leaf</tissue>
    </source>
</reference>
<evidence type="ECO:0000313" key="1">
    <source>
        <dbReference type="EMBL" id="KAK9086488.1"/>
    </source>
</evidence>
<gene>
    <name evidence="1" type="ORF">Syun_028882</name>
</gene>
<comment type="caution">
    <text evidence="1">The sequence shown here is derived from an EMBL/GenBank/DDBJ whole genome shotgun (WGS) entry which is preliminary data.</text>
</comment>
<proteinExistence type="predicted"/>
<organism evidence="1 2">
    <name type="scientific">Stephania yunnanensis</name>
    <dbReference type="NCBI Taxonomy" id="152371"/>
    <lineage>
        <taxon>Eukaryota</taxon>
        <taxon>Viridiplantae</taxon>
        <taxon>Streptophyta</taxon>
        <taxon>Embryophyta</taxon>
        <taxon>Tracheophyta</taxon>
        <taxon>Spermatophyta</taxon>
        <taxon>Magnoliopsida</taxon>
        <taxon>Ranunculales</taxon>
        <taxon>Menispermaceae</taxon>
        <taxon>Menispermoideae</taxon>
        <taxon>Cissampelideae</taxon>
        <taxon>Stephania</taxon>
    </lineage>
</organism>
<keyword evidence="2" id="KW-1185">Reference proteome</keyword>
<dbReference type="EMBL" id="JBBNAF010000013">
    <property type="protein sequence ID" value="KAK9086488.1"/>
    <property type="molecule type" value="Genomic_DNA"/>
</dbReference>
<evidence type="ECO:0000313" key="2">
    <source>
        <dbReference type="Proteomes" id="UP001420932"/>
    </source>
</evidence>
<accession>A0AAP0HFJ7</accession>
<dbReference type="AlphaFoldDB" id="A0AAP0HFJ7"/>
<protein>
    <submittedName>
        <fullName evidence="1">Uncharacterized protein</fullName>
    </submittedName>
</protein>
<name>A0AAP0HFJ7_9MAGN</name>